<evidence type="ECO:0000259" key="10">
    <source>
        <dbReference type="SMART" id="SM00382"/>
    </source>
</evidence>
<dbReference type="Proteomes" id="UP000827549">
    <property type="component" value="Chromosome 7"/>
</dbReference>
<dbReference type="SUPFAM" id="SSF52540">
    <property type="entry name" value="P-loop containing nucleoside triphosphate hydrolases"/>
    <property type="match status" value="1"/>
</dbReference>
<feature type="transmembrane region" description="Helical" evidence="9">
    <location>
        <begin position="407"/>
        <end position="428"/>
    </location>
</feature>
<accession>A0AAF0YL07</accession>
<sequence length="643" mass="70573">MSSSVQQSQPAVGEWHVLEERTTNASNSVHGTLDKMSDTIERGSVAEFSHLSYEIKTKKEGALRLLDNVSVRVRQGEMLAILGPSGAGKSTLLDVMSCRKKPLDGAEILLNGRSLNAETMADVASVVEQEDDHYGVLTVRETIAYAARLSTSGFSKAQIDHRVDEIITALGLQSCAGVKIGTPIQRGVSGGQKRRVTVGTGLVTYPRILFLDEPTSGLDSFSAREVMASIQRIARKEGIIVVATIHAPSIDTLQLFDQMMILAKGKVAFQGSLEAAAVRCAEVGRPIPEYTNPSDHLLHLVSTDFGDDKSAVLDALYAAQDREAVATRTAEGKDDGQALERHHMDRKSFGHHLKVIGVLSERNVVNYSRNLLAYGVRMGMYLGMGFLLATIWIRLGLSDSKINDRLSVHFFSVAFLAFMSVAGIPAFLEERSVFLRERKNGLYGPLPFVIANTLITIPFLFACALLFAVMVYWSIGLHPGAGKFFQFLAYLFLALLAAETQSVLVAALVPIFIAALALAAFMNGFWMCVQGYFIRGRSLPRFWYYSFHFMDYQTYAFELLAKNDLKGLLFNCNSAKLPSGDCMCTYPASNATIAQYGQCVVSGQDVLDYLEFGGILMGAYAGILIGIVVIYRVALYVILYFRR</sequence>
<dbReference type="InterPro" id="IPR003593">
    <property type="entry name" value="AAA+_ATPase"/>
</dbReference>
<keyword evidence="5" id="KW-0547">Nucleotide-binding</keyword>
<evidence type="ECO:0000313" key="12">
    <source>
        <dbReference type="Proteomes" id="UP000827549"/>
    </source>
</evidence>
<evidence type="ECO:0000256" key="9">
    <source>
        <dbReference type="SAM" id="Phobius"/>
    </source>
</evidence>
<proteinExistence type="inferred from homology"/>
<organism evidence="11 12">
    <name type="scientific">Vanrija pseudolonga</name>
    <dbReference type="NCBI Taxonomy" id="143232"/>
    <lineage>
        <taxon>Eukaryota</taxon>
        <taxon>Fungi</taxon>
        <taxon>Dikarya</taxon>
        <taxon>Basidiomycota</taxon>
        <taxon>Agaricomycotina</taxon>
        <taxon>Tremellomycetes</taxon>
        <taxon>Trichosporonales</taxon>
        <taxon>Trichosporonaceae</taxon>
        <taxon>Vanrija</taxon>
    </lineage>
</organism>
<feature type="domain" description="AAA+ ATPase" evidence="10">
    <location>
        <begin position="75"/>
        <end position="266"/>
    </location>
</feature>
<feature type="transmembrane region" description="Helical" evidence="9">
    <location>
        <begin position="503"/>
        <end position="521"/>
    </location>
</feature>
<evidence type="ECO:0000256" key="3">
    <source>
        <dbReference type="ARBA" id="ARBA00022448"/>
    </source>
</evidence>
<dbReference type="GeneID" id="87812277"/>
<dbReference type="InterPro" id="IPR017871">
    <property type="entry name" value="ABC_transporter-like_CS"/>
</dbReference>
<keyword evidence="12" id="KW-1185">Reference proteome</keyword>
<comment type="subcellular location">
    <subcellularLocation>
        <location evidence="1">Membrane</location>
        <topology evidence="1">Multi-pass membrane protein</topology>
    </subcellularLocation>
</comment>
<dbReference type="InterPro" id="IPR003439">
    <property type="entry name" value="ABC_transporter-like_ATP-bd"/>
</dbReference>
<dbReference type="GO" id="GO:0140359">
    <property type="term" value="F:ABC-type transporter activity"/>
    <property type="evidence" value="ECO:0007669"/>
    <property type="project" value="InterPro"/>
</dbReference>
<dbReference type="PANTHER" id="PTHR48042">
    <property type="entry name" value="ABC TRANSPORTER G FAMILY MEMBER 11"/>
    <property type="match status" value="1"/>
</dbReference>
<evidence type="ECO:0000256" key="7">
    <source>
        <dbReference type="ARBA" id="ARBA00022989"/>
    </source>
</evidence>
<evidence type="ECO:0000256" key="4">
    <source>
        <dbReference type="ARBA" id="ARBA00022692"/>
    </source>
</evidence>
<dbReference type="InterPro" id="IPR027417">
    <property type="entry name" value="P-loop_NTPase"/>
</dbReference>
<evidence type="ECO:0000256" key="2">
    <source>
        <dbReference type="ARBA" id="ARBA00005814"/>
    </source>
</evidence>
<keyword evidence="7 9" id="KW-1133">Transmembrane helix</keyword>
<dbReference type="Gene3D" id="3.40.50.300">
    <property type="entry name" value="P-loop containing nucleotide triphosphate hydrolases"/>
    <property type="match status" value="1"/>
</dbReference>
<dbReference type="GO" id="GO:0016020">
    <property type="term" value="C:membrane"/>
    <property type="evidence" value="ECO:0007669"/>
    <property type="project" value="UniProtKB-SubCell"/>
</dbReference>
<dbReference type="SMART" id="SM00382">
    <property type="entry name" value="AAA"/>
    <property type="match status" value="1"/>
</dbReference>
<keyword evidence="4 9" id="KW-0812">Transmembrane</keyword>
<dbReference type="InterPro" id="IPR052215">
    <property type="entry name" value="Plant_ABCG"/>
</dbReference>
<feature type="transmembrane region" description="Helical" evidence="9">
    <location>
        <begin position="480"/>
        <end position="497"/>
    </location>
</feature>
<dbReference type="Pfam" id="PF00005">
    <property type="entry name" value="ABC_tran"/>
    <property type="match status" value="1"/>
</dbReference>
<dbReference type="PANTHER" id="PTHR48042:SF11">
    <property type="entry name" value="ABC TRANSPORTER G FAMILY MEMBER 11"/>
    <property type="match status" value="1"/>
</dbReference>
<keyword evidence="3" id="KW-0813">Transport</keyword>
<evidence type="ECO:0000256" key="1">
    <source>
        <dbReference type="ARBA" id="ARBA00004141"/>
    </source>
</evidence>
<feature type="transmembrane region" description="Helical" evidence="9">
    <location>
        <begin position="371"/>
        <end position="395"/>
    </location>
</feature>
<evidence type="ECO:0000256" key="5">
    <source>
        <dbReference type="ARBA" id="ARBA00022741"/>
    </source>
</evidence>
<evidence type="ECO:0000313" key="11">
    <source>
        <dbReference type="EMBL" id="WOO85613.1"/>
    </source>
</evidence>
<gene>
    <name evidence="11" type="primary">ABCG12</name>
    <name evidence="11" type="ORF">LOC62_07G009114</name>
</gene>
<evidence type="ECO:0000256" key="8">
    <source>
        <dbReference type="ARBA" id="ARBA00023136"/>
    </source>
</evidence>
<dbReference type="GO" id="GO:0005524">
    <property type="term" value="F:ATP binding"/>
    <property type="evidence" value="ECO:0007669"/>
    <property type="project" value="UniProtKB-KW"/>
</dbReference>
<dbReference type="RefSeq" id="XP_062631639.1">
    <property type="nucleotide sequence ID" value="XM_062775655.1"/>
</dbReference>
<reference evidence="11" key="1">
    <citation type="submission" date="2023-10" db="EMBL/GenBank/DDBJ databases">
        <authorList>
            <person name="Noh H."/>
        </authorList>
    </citation>
    <scope>NUCLEOTIDE SEQUENCE</scope>
    <source>
        <strain evidence="11">DUCC4014</strain>
    </source>
</reference>
<dbReference type="AlphaFoldDB" id="A0AAF0YL07"/>
<comment type="similarity">
    <text evidence="2">Belongs to the ABC transporter superfamily. ABCG family. Eye pigment precursor importer (TC 3.A.1.204) subfamily.</text>
</comment>
<keyword evidence="8 9" id="KW-0472">Membrane</keyword>
<feature type="transmembrane region" description="Helical" evidence="9">
    <location>
        <begin position="615"/>
        <end position="641"/>
    </location>
</feature>
<dbReference type="EMBL" id="CP086720">
    <property type="protein sequence ID" value="WOO85613.1"/>
    <property type="molecule type" value="Genomic_DNA"/>
</dbReference>
<dbReference type="InterPro" id="IPR013525">
    <property type="entry name" value="ABC2_TM"/>
</dbReference>
<protein>
    <submittedName>
        <fullName evidence="11">ABC transporter G family member 12</fullName>
    </submittedName>
</protein>
<name>A0AAF0YL07_9TREE</name>
<evidence type="ECO:0000256" key="6">
    <source>
        <dbReference type="ARBA" id="ARBA00022840"/>
    </source>
</evidence>
<dbReference type="PROSITE" id="PS00211">
    <property type="entry name" value="ABC_TRANSPORTER_1"/>
    <property type="match status" value="1"/>
</dbReference>
<dbReference type="Pfam" id="PF01061">
    <property type="entry name" value="ABC2_membrane"/>
    <property type="match status" value="1"/>
</dbReference>
<dbReference type="GO" id="GO:0016887">
    <property type="term" value="F:ATP hydrolysis activity"/>
    <property type="evidence" value="ECO:0007669"/>
    <property type="project" value="InterPro"/>
</dbReference>
<feature type="transmembrane region" description="Helical" evidence="9">
    <location>
        <begin position="448"/>
        <end position="473"/>
    </location>
</feature>
<keyword evidence="6" id="KW-0067">ATP-binding</keyword>